<feature type="compositionally biased region" description="Polar residues" evidence="1">
    <location>
        <begin position="138"/>
        <end position="148"/>
    </location>
</feature>
<sequence>MRHIVNGGTAVIDAHMPRIERFEGDSGPPLAVMELKLAHRMRFSMLFPGDNRARARDPGSYLNNSKNAPDRNQRPAIAARPETAPAWMPRQAHERNTRRAGNQPARNPYRGLLSVAPPSHCPWNHPACPSRSARYPDRTSQSATDPPL</sequence>
<reference evidence="2 3" key="1">
    <citation type="submission" date="2019-07" db="EMBL/GenBank/DDBJ databases">
        <title>Whole genome shotgun sequence of Acetobacter oeni NBRC 105207.</title>
        <authorList>
            <person name="Hosoyama A."/>
            <person name="Uohara A."/>
            <person name="Ohji S."/>
            <person name="Ichikawa N."/>
        </authorList>
    </citation>
    <scope>NUCLEOTIDE SEQUENCE [LARGE SCALE GENOMIC DNA]</scope>
    <source>
        <strain evidence="2 3">NBRC 105207</strain>
    </source>
</reference>
<dbReference type="AlphaFoldDB" id="A0A511XHV0"/>
<dbReference type="EMBL" id="BJYG01000006">
    <property type="protein sequence ID" value="GEN62522.1"/>
    <property type="molecule type" value="Genomic_DNA"/>
</dbReference>
<evidence type="ECO:0000313" key="2">
    <source>
        <dbReference type="EMBL" id="GEN62522.1"/>
    </source>
</evidence>
<evidence type="ECO:0000313" key="3">
    <source>
        <dbReference type="Proteomes" id="UP000321746"/>
    </source>
</evidence>
<gene>
    <name evidence="2" type="ORF">AOE01nite_07460</name>
</gene>
<proteinExistence type="predicted"/>
<evidence type="ECO:0000256" key="1">
    <source>
        <dbReference type="SAM" id="MobiDB-lite"/>
    </source>
</evidence>
<comment type="caution">
    <text evidence="2">The sequence shown here is derived from an EMBL/GenBank/DDBJ whole genome shotgun (WGS) entry which is preliminary data.</text>
</comment>
<name>A0A511XHV0_9PROT</name>
<protein>
    <submittedName>
        <fullName evidence="2">Uncharacterized protein</fullName>
    </submittedName>
</protein>
<dbReference type="Proteomes" id="UP000321746">
    <property type="component" value="Unassembled WGS sequence"/>
</dbReference>
<accession>A0A511XHV0</accession>
<feature type="region of interest" description="Disordered" evidence="1">
    <location>
        <begin position="49"/>
        <end position="148"/>
    </location>
</feature>
<organism evidence="2 3">
    <name type="scientific">Acetobacter oeni</name>
    <dbReference type="NCBI Taxonomy" id="304077"/>
    <lineage>
        <taxon>Bacteria</taxon>
        <taxon>Pseudomonadati</taxon>
        <taxon>Pseudomonadota</taxon>
        <taxon>Alphaproteobacteria</taxon>
        <taxon>Acetobacterales</taxon>
        <taxon>Acetobacteraceae</taxon>
        <taxon>Acetobacter</taxon>
    </lineage>
</organism>
<keyword evidence="3" id="KW-1185">Reference proteome</keyword>